<name>A0ABX1WL66_9FLAO</name>
<proteinExistence type="predicted"/>
<dbReference type="EMBL" id="JABFOQ010000009">
    <property type="protein sequence ID" value="NOJ75372.1"/>
    <property type="molecule type" value="Genomic_DNA"/>
</dbReference>
<dbReference type="InterPro" id="IPR013766">
    <property type="entry name" value="Thioredoxin_domain"/>
</dbReference>
<sequence length="193" mass="22642">MKNLLFTILFIFPFFGFSQELYQVKTITNYQKLLEDLEKDSANVIYSLNKSELDSIVKQSTKKYTLIHNFAVWCAPCVEGLPEFLKLRGELSHNIQFLLLTTDKDKSIYLTNAQNDFVEKYHVNYPTFNISDKYAKGKKKKYHNFVQLLIPNHKDYGMGISILIRNEDNKVVYASTYNETKDEILEKIKLFIN</sequence>
<evidence type="ECO:0000313" key="2">
    <source>
        <dbReference type="EMBL" id="NOJ75372.1"/>
    </source>
</evidence>
<keyword evidence="3" id="KW-1185">Reference proteome</keyword>
<dbReference type="Proteomes" id="UP000580344">
    <property type="component" value="Unassembled WGS sequence"/>
</dbReference>
<gene>
    <name evidence="2" type="ORF">HMH06_05895</name>
</gene>
<dbReference type="Pfam" id="PF00085">
    <property type="entry name" value="Thioredoxin"/>
    <property type="match status" value="1"/>
</dbReference>
<dbReference type="RefSeq" id="WP_171622686.1">
    <property type="nucleotide sequence ID" value="NZ_CBCRZD010000017.1"/>
</dbReference>
<organism evidence="2 3">
    <name type="scientific">Empedobacter stercoris</name>
    <dbReference type="NCBI Taxonomy" id="1628248"/>
    <lineage>
        <taxon>Bacteria</taxon>
        <taxon>Pseudomonadati</taxon>
        <taxon>Bacteroidota</taxon>
        <taxon>Flavobacteriia</taxon>
        <taxon>Flavobacteriales</taxon>
        <taxon>Weeksellaceae</taxon>
        <taxon>Empedobacter</taxon>
    </lineage>
</organism>
<dbReference type="SUPFAM" id="SSF52833">
    <property type="entry name" value="Thioredoxin-like"/>
    <property type="match status" value="1"/>
</dbReference>
<dbReference type="Gene3D" id="3.40.30.10">
    <property type="entry name" value="Glutaredoxin"/>
    <property type="match status" value="1"/>
</dbReference>
<dbReference type="InterPro" id="IPR036249">
    <property type="entry name" value="Thioredoxin-like_sf"/>
</dbReference>
<protein>
    <recommendedName>
        <fullName evidence="1">Thioredoxin domain-containing protein</fullName>
    </recommendedName>
</protein>
<accession>A0ABX1WL66</accession>
<comment type="caution">
    <text evidence="2">The sequence shown here is derived from an EMBL/GenBank/DDBJ whole genome shotgun (WGS) entry which is preliminary data.</text>
</comment>
<evidence type="ECO:0000259" key="1">
    <source>
        <dbReference type="PROSITE" id="PS51352"/>
    </source>
</evidence>
<reference evidence="2 3" key="1">
    <citation type="submission" date="2020-05" db="EMBL/GenBank/DDBJ databases">
        <title>Tigecycline resistant gene in Empedobacter stercoris.</title>
        <authorList>
            <person name="Chen Y."/>
            <person name="Cheng Y."/>
            <person name="Zhou K."/>
        </authorList>
    </citation>
    <scope>NUCLEOTIDE SEQUENCE [LARGE SCALE GENOMIC DNA]</scope>
    <source>
        <strain evidence="2 3">ES202</strain>
    </source>
</reference>
<feature type="domain" description="Thioredoxin" evidence="1">
    <location>
        <begin position="13"/>
        <end position="193"/>
    </location>
</feature>
<dbReference type="PROSITE" id="PS51352">
    <property type="entry name" value="THIOREDOXIN_2"/>
    <property type="match status" value="1"/>
</dbReference>
<evidence type="ECO:0000313" key="3">
    <source>
        <dbReference type="Proteomes" id="UP000580344"/>
    </source>
</evidence>